<sequence length="115" mass="12245">YQEIVVIGWEGNNWVTVELSQTTGGLVLGTYPIDPDQEMPGLVLAKYEADTGTQICTGKNQPSSECVCPEVASGSYTKAKCEKDKAVILGSSGSMRIGLQMIASAVVLPILALFY</sequence>
<evidence type="ECO:0000313" key="2">
    <source>
        <dbReference type="Proteomes" id="UP000324800"/>
    </source>
</evidence>
<dbReference type="AlphaFoldDB" id="A0A5J4UCQ7"/>
<accession>A0A5J4UCQ7</accession>
<organism evidence="1 2">
    <name type="scientific">Streblomastix strix</name>
    <dbReference type="NCBI Taxonomy" id="222440"/>
    <lineage>
        <taxon>Eukaryota</taxon>
        <taxon>Metamonada</taxon>
        <taxon>Preaxostyla</taxon>
        <taxon>Oxymonadida</taxon>
        <taxon>Streblomastigidae</taxon>
        <taxon>Streblomastix</taxon>
    </lineage>
</organism>
<comment type="caution">
    <text evidence="1">The sequence shown here is derived from an EMBL/GenBank/DDBJ whole genome shotgun (WGS) entry which is preliminary data.</text>
</comment>
<feature type="non-terminal residue" evidence="1">
    <location>
        <position position="1"/>
    </location>
</feature>
<protein>
    <submittedName>
        <fullName evidence="1">Uncharacterized protein</fullName>
    </submittedName>
</protein>
<proteinExistence type="predicted"/>
<gene>
    <name evidence="1" type="ORF">EZS28_036483</name>
</gene>
<dbReference type="EMBL" id="SNRW01017769">
    <property type="protein sequence ID" value="KAA6367990.1"/>
    <property type="molecule type" value="Genomic_DNA"/>
</dbReference>
<dbReference type="Proteomes" id="UP000324800">
    <property type="component" value="Unassembled WGS sequence"/>
</dbReference>
<name>A0A5J4UCQ7_9EUKA</name>
<reference evidence="1 2" key="1">
    <citation type="submission" date="2019-03" db="EMBL/GenBank/DDBJ databases">
        <title>Single cell metagenomics reveals metabolic interactions within the superorganism composed of flagellate Streblomastix strix and complex community of Bacteroidetes bacteria on its surface.</title>
        <authorList>
            <person name="Treitli S.C."/>
            <person name="Kolisko M."/>
            <person name="Husnik F."/>
            <person name="Keeling P."/>
            <person name="Hampl V."/>
        </authorList>
    </citation>
    <scope>NUCLEOTIDE SEQUENCE [LARGE SCALE GENOMIC DNA]</scope>
    <source>
        <strain evidence="1">ST1C</strain>
    </source>
</reference>
<evidence type="ECO:0000313" key="1">
    <source>
        <dbReference type="EMBL" id="KAA6367990.1"/>
    </source>
</evidence>